<reference evidence="2 3" key="1">
    <citation type="submission" date="2024-09" db="EMBL/GenBank/DDBJ databases">
        <authorList>
            <person name="D'Angelo T."/>
        </authorList>
    </citation>
    <scope>NUCLEOTIDE SEQUENCE [LARGE SCALE GENOMIC DNA]</scope>
    <source>
        <strain evidence="2">SAG AM-311-F02</strain>
    </source>
</reference>
<evidence type="ECO:0000313" key="3">
    <source>
        <dbReference type="Proteomes" id="UP001594288"/>
    </source>
</evidence>
<comment type="caution">
    <text evidence="2">The sequence shown here is derived from an EMBL/GenBank/DDBJ whole genome shotgun (WGS) entry which is preliminary data.</text>
</comment>
<feature type="signal peptide" evidence="1">
    <location>
        <begin position="1"/>
        <end position="25"/>
    </location>
</feature>
<sequence length="223" mass="24922">MATVRNMMSLGLAVWLICTAAVCIAADERPAIVDIDLHAEDGYLTADITARGLFSERITGTVQSGLPAVVELFYHLVGPGGSSLEGGVRSYSLQYDVWDDVYSVSGPDSTMMLPSLEAMRSIIEHMKSIPLFPVERMVPERTYFVQMSIAVSPLQGTQREEMEGWVKQNVESRGSSWHEQMLNINELIERFFSGDDDSGMRSEWFKSEDFKPRLLSAGNKEEE</sequence>
<keyword evidence="3" id="KW-1185">Reference proteome</keyword>
<organism evidence="2 3">
    <name type="scientific">Eiseniibacteriota bacterium</name>
    <dbReference type="NCBI Taxonomy" id="2212470"/>
    <lineage>
        <taxon>Bacteria</taxon>
        <taxon>Candidatus Eiseniibacteriota</taxon>
    </lineage>
</organism>
<dbReference type="Proteomes" id="UP001594288">
    <property type="component" value="Unassembled WGS sequence"/>
</dbReference>
<gene>
    <name evidence="2" type="ORF">ACFL2Z_00510</name>
</gene>
<keyword evidence="1" id="KW-0732">Signal</keyword>
<protein>
    <recommendedName>
        <fullName evidence="4">DUF4390 domain-containing protein</fullName>
    </recommendedName>
</protein>
<name>A0ABV6YMT0_UNCEI</name>
<proteinExistence type="predicted"/>
<dbReference type="EMBL" id="JBHPEI010000004">
    <property type="protein sequence ID" value="MFC1799382.1"/>
    <property type="molecule type" value="Genomic_DNA"/>
</dbReference>
<evidence type="ECO:0000313" key="2">
    <source>
        <dbReference type="EMBL" id="MFC1799382.1"/>
    </source>
</evidence>
<accession>A0ABV6YMT0</accession>
<evidence type="ECO:0008006" key="4">
    <source>
        <dbReference type="Google" id="ProtNLM"/>
    </source>
</evidence>
<evidence type="ECO:0000256" key="1">
    <source>
        <dbReference type="SAM" id="SignalP"/>
    </source>
</evidence>
<feature type="chain" id="PRO_5047145241" description="DUF4390 domain-containing protein" evidence="1">
    <location>
        <begin position="26"/>
        <end position="223"/>
    </location>
</feature>